<evidence type="ECO:0000256" key="3">
    <source>
        <dbReference type="ARBA" id="ARBA00022741"/>
    </source>
</evidence>
<feature type="region of interest" description="Disordered" evidence="6">
    <location>
        <begin position="43"/>
        <end position="75"/>
    </location>
</feature>
<dbReference type="InterPro" id="IPR000897">
    <property type="entry name" value="SRP54_GTPase_dom"/>
</dbReference>
<comment type="subcellular location">
    <subcellularLocation>
        <location evidence="1">Cell membrane</location>
        <topology evidence="1">Peripheral membrane protein</topology>
        <orientation evidence="1">Cytoplasmic side</orientation>
    </subcellularLocation>
</comment>
<organism evidence="8 9">
    <name type="scientific">Glycocaulis albus</name>
    <dbReference type="NCBI Taxonomy" id="1382801"/>
    <lineage>
        <taxon>Bacteria</taxon>
        <taxon>Pseudomonadati</taxon>
        <taxon>Pseudomonadota</taxon>
        <taxon>Alphaproteobacteria</taxon>
        <taxon>Maricaulales</taxon>
        <taxon>Maricaulaceae</taxon>
        <taxon>Glycocaulis</taxon>
    </lineage>
</organism>
<dbReference type="SMART" id="SM00962">
    <property type="entry name" value="SRP54"/>
    <property type="match status" value="1"/>
</dbReference>
<feature type="domain" description="SRP54-type proteins GTP-binding" evidence="7">
    <location>
        <begin position="133"/>
        <end position="319"/>
    </location>
</feature>
<accession>A0ABQ1XXF7</accession>
<evidence type="ECO:0000256" key="1">
    <source>
        <dbReference type="ARBA" id="ARBA00004413"/>
    </source>
</evidence>
<comment type="similarity">
    <text evidence="2">Belongs to the GTP-binding SRP family.</text>
</comment>
<dbReference type="Pfam" id="PF00448">
    <property type="entry name" value="SRP54"/>
    <property type="match status" value="1"/>
</dbReference>
<dbReference type="InterPro" id="IPR027417">
    <property type="entry name" value="P-loop_NTPase"/>
</dbReference>
<comment type="caution">
    <text evidence="8">The sequence shown here is derived from an EMBL/GenBank/DDBJ whole genome shotgun (WGS) entry which is preliminary data.</text>
</comment>
<dbReference type="EMBL" id="BMFS01000011">
    <property type="protein sequence ID" value="GGH05816.1"/>
    <property type="molecule type" value="Genomic_DNA"/>
</dbReference>
<evidence type="ECO:0000256" key="2">
    <source>
        <dbReference type="ARBA" id="ARBA00008531"/>
    </source>
</evidence>
<keyword evidence="3" id="KW-0547">Nucleotide-binding</keyword>
<evidence type="ECO:0000256" key="6">
    <source>
        <dbReference type="SAM" id="MobiDB-lite"/>
    </source>
</evidence>
<dbReference type="SUPFAM" id="SSF52540">
    <property type="entry name" value="P-loop containing nucleoside triphosphate hydrolases"/>
    <property type="match status" value="1"/>
</dbReference>
<reference evidence="9" key="1">
    <citation type="journal article" date="2019" name="Int. J. Syst. Evol. Microbiol.">
        <title>The Global Catalogue of Microorganisms (GCM) 10K type strain sequencing project: providing services to taxonomists for standard genome sequencing and annotation.</title>
        <authorList>
            <consortium name="The Broad Institute Genomics Platform"/>
            <consortium name="The Broad Institute Genome Sequencing Center for Infectious Disease"/>
            <person name="Wu L."/>
            <person name="Ma J."/>
        </authorList>
    </citation>
    <scope>NUCLEOTIDE SEQUENCE [LARGE SCALE GENOMIC DNA]</scope>
    <source>
        <strain evidence="9">CGMCC 1.12766</strain>
    </source>
</reference>
<evidence type="ECO:0000256" key="4">
    <source>
        <dbReference type="ARBA" id="ARBA00023134"/>
    </source>
</evidence>
<keyword evidence="9" id="KW-1185">Reference proteome</keyword>
<dbReference type="Proteomes" id="UP000648722">
    <property type="component" value="Unassembled WGS sequence"/>
</dbReference>
<keyword evidence="4" id="KW-0342">GTP-binding</keyword>
<keyword evidence="5" id="KW-0472">Membrane</keyword>
<evidence type="ECO:0000313" key="9">
    <source>
        <dbReference type="Proteomes" id="UP000648722"/>
    </source>
</evidence>
<feature type="compositionally biased region" description="Basic and acidic residues" evidence="6">
    <location>
        <begin position="62"/>
        <end position="75"/>
    </location>
</feature>
<evidence type="ECO:0000256" key="5">
    <source>
        <dbReference type="ARBA" id="ARBA00023136"/>
    </source>
</evidence>
<evidence type="ECO:0000313" key="8">
    <source>
        <dbReference type="EMBL" id="GGH05816.1"/>
    </source>
</evidence>
<proteinExistence type="inferred from homology"/>
<name>A0ABQ1XXF7_9PROT</name>
<sequence length="335" mass="34714">MRLRTFTAASISEAMAQVRRELGPDAIIVATQERADGGVSVRAAAEEGAVQPSKDSPKLAARRREAERTRGRGDNADGITRIARALAWHDVPDSAAEAIMDAAISLEDAEPTATLAHALDARYAVHPVEIMPARPILFAGAPGAGKSSVMARLAARAVSQGVTPLLVSCDQRAGAAAQMQTYAKALQLEFEAAPGARELDLVLDGANGRPVFIDTGGVNPFELEALESLTYLAATADAEIIAVMEAGQIPADAEDAAALFSSIGAARVIFTRLDIARRMGALLAAGEAGLSYAHIAASPFIGSGLAPATPLRLARALLEDPHDDSGEDGPEEAAP</sequence>
<dbReference type="PANTHER" id="PTHR43134">
    <property type="entry name" value="SIGNAL RECOGNITION PARTICLE RECEPTOR SUBUNIT ALPHA"/>
    <property type="match status" value="1"/>
</dbReference>
<dbReference type="PANTHER" id="PTHR43134:SF3">
    <property type="entry name" value="FLAGELLAR BIOSYNTHESIS PROTEIN FLHF"/>
    <property type="match status" value="1"/>
</dbReference>
<gene>
    <name evidence="8" type="ORF">GCM10007420_22890</name>
</gene>
<dbReference type="RefSeq" id="WP_188452725.1">
    <property type="nucleotide sequence ID" value="NZ_BMFS01000011.1"/>
</dbReference>
<dbReference type="Gene3D" id="3.40.50.300">
    <property type="entry name" value="P-loop containing nucleotide triphosphate hydrolases"/>
    <property type="match status" value="1"/>
</dbReference>
<protein>
    <submittedName>
        <fullName evidence="8">GTP-binding protein</fullName>
    </submittedName>
</protein>
<evidence type="ECO:0000259" key="7">
    <source>
        <dbReference type="SMART" id="SM00962"/>
    </source>
</evidence>